<protein>
    <submittedName>
        <fullName evidence="1">Uncharacterized protein</fullName>
    </submittedName>
</protein>
<evidence type="ECO:0000313" key="1">
    <source>
        <dbReference type="EMBL" id="URE09953.1"/>
    </source>
</evidence>
<gene>
    <name evidence="1" type="ORF">MUK42_36546</name>
</gene>
<dbReference type="EMBL" id="CP097508">
    <property type="protein sequence ID" value="URE09953.1"/>
    <property type="molecule type" value="Genomic_DNA"/>
</dbReference>
<organism evidence="1 2">
    <name type="scientific">Musa troglodytarum</name>
    <name type="common">fe'i banana</name>
    <dbReference type="NCBI Taxonomy" id="320322"/>
    <lineage>
        <taxon>Eukaryota</taxon>
        <taxon>Viridiplantae</taxon>
        <taxon>Streptophyta</taxon>
        <taxon>Embryophyta</taxon>
        <taxon>Tracheophyta</taxon>
        <taxon>Spermatophyta</taxon>
        <taxon>Magnoliopsida</taxon>
        <taxon>Liliopsida</taxon>
        <taxon>Zingiberales</taxon>
        <taxon>Musaceae</taxon>
        <taxon>Musa</taxon>
    </lineage>
</organism>
<evidence type="ECO:0000313" key="2">
    <source>
        <dbReference type="Proteomes" id="UP001055439"/>
    </source>
</evidence>
<keyword evidence="2" id="KW-1185">Reference proteome</keyword>
<proteinExistence type="predicted"/>
<reference evidence="1" key="1">
    <citation type="submission" date="2022-05" db="EMBL/GenBank/DDBJ databases">
        <title>The Musa troglodytarum L. genome provides insights into the mechanism of non-climacteric behaviour and enrichment of carotenoids.</title>
        <authorList>
            <person name="Wang J."/>
        </authorList>
    </citation>
    <scope>NUCLEOTIDE SEQUENCE</scope>
    <source>
        <tissue evidence="1">Leaf</tissue>
    </source>
</reference>
<accession>A0A9E7K7Y0</accession>
<name>A0A9E7K7Y0_9LILI</name>
<sequence>MEEQQCALSHCSLLPCDENEFRFGGWKKTKAKVNHFDYRNSIERVNVLFRIETEQLDPTRSMDQTWIKRLSDFGADLIDRIMSWIGFGSTTTGLRYKSDRLVLSTLTRFRFVLRGLLLLPFSAAASHLFSSAAPIAFDADNSLAAVWQKGWRRRW</sequence>
<dbReference type="Proteomes" id="UP001055439">
    <property type="component" value="Chromosome 6"/>
</dbReference>
<dbReference type="AlphaFoldDB" id="A0A9E7K7Y0"/>
<dbReference type="OrthoDB" id="10605325at2759"/>